<dbReference type="GO" id="GO:0046872">
    <property type="term" value="F:metal ion binding"/>
    <property type="evidence" value="ECO:0007669"/>
    <property type="project" value="UniProtKB-KW"/>
</dbReference>
<dbReference type="InterPro" id="IPR017896">
    <property type="entry name" value="4Fe4S_Fe-S-bd"/>
</dbReference>
<keyword evidence="3" id="KW-0408">Iron</keyword>
<keyword evidence="1" id="KW-0004">4Fe-4S</keyword>
<dbReference type="InterPro" id="IPR017900">
    <property type="entry name" value="4Fe4S_Fe_S_CS"/>
</dbReference>
<dbReference type="PROSITE" id="PS00198">
    <property type="entry name" value="4FE4S_FER_1"/>
    <property type="match status" value="1"/>
</dbReference>
<dbReference type="Gene3D" id="3.30.70.20">
    <property type="match status" value="2"/>
</dbReference>
<evidence type="ECO:0000313" key="6">
    <source>
        <dbReference type="EMBL" id="HHQ80612.1"/>
    </source>
</evidence>
<protein>
    <submittedName>
        <fullName evidence="6">4Fe-4S dicluster domain-containing protein</fullName>
    </submittedName>
</protein>
<evidence type="ECO:0000256" key="2">
    <source>
        <dbReference type="ARBA" id="ARBA00022723"/>
    </source>
</evidence>
<evidence type="ECO:0000256" key="1">
    <source>
        <dbReference type="ARBA" id="ARBA00022485"/>
    </source>
</evidence>
<organism evidence="6">
    <name type="scientific">Fervidicoccus fontis</name>
    <dbReference type="NCBI Taxonomy" id="683846"/>
    <lineage>
        <taxon>Archaea</taxon>
        <taxon>Thermoproteota</taxon>
        <taxon>Thermoprotei</taxon>
        <taxon>Fervidicoccales</taxon>
        <taxon>Fervidicoccaceae</taxon>
        <taxon>Fervidicoccus</taxon>
    </lineage>
</organism>
<dbReference type="EMBL" id="DRZC01000057">
    <property type="protein sequence ID" value="HHQ80612.1"/>
    <property type="molecule type" value="Genomic_DNA"/>
</dbReference>
<dbReference type="GO" id="GO:0016491">
    <property type="term" value="F:oxidoreductase activity"/>
    <property type="evidence" value="ECO:0007669"/>
    <property type="project" value="UniProtKB-ARBA"/>
</dbReference>
<name>A0A7J3ZL39_9CREN</name>
<keyword evidence="2" id="KW-0479">Metal-binding</keyword>
<dbReference type="GO" id="GO:0051539">
    <property type="term" value="F:4 iron, 4 sulfur cluster binding"/>
    <property type="evidence" value="ECO:0007669"/>
    <property type="project" value="UniProtKB-KW"/>
</dbReference>
<keyword evidence="4" id="KW-0411">Iron-sulfur</keyword>
<dbReference type="SUPFAM" id="SSF54862">
    <property type="entry name" value="4Fe-4S ferredoxins"/>
    <property type="match status" value="1"/>
</dbReference>
<feature type="domain" description="4Fe-4S ferredoxin-type" evidence="5">
    <location>
        <begin position="106"/>
        <end position="136"/>
    </location>
</feature>
<accession>A0A7J3ZL39</accession>
<dbReference type="CDD" id="cd10551">
    <property type="entry name" value="PsrB"/>
    <property type="match status" value="1"/>
</dbReference>
<evidence type="ECO:0000256" key="3">
    <source>
        <dbReference type="ARBA" id="ARBA00023004"/>
    </source>
</evidence>
<comment type="caution">
    <text evidence="6">The sequence shown here is derived from an EMBL/GenBank/DDBJ whole genome shotgun (WGS) entry which is preliminary data.</text>
</comment>
<dbReference type="PANTHER" id="PTHR43177:SF3">
    <property type="entry name" value="PROTEIN NRFC HOMOLOG"/>
    <property type="match status" value="1"/>
</dbReference>
<evidence type="ECO:0000256" key="4">
    <source>
        <dbReference type="ARBA" id="ARBA00023014"/>
    </source>
</evidence>
<reference evidence="6" key="1">
    <citation type="journal article" date="2020" name="mSystems">
        <title>Genome- and Community-Level Interaction Insights into Carbon Utilization and Element Cycling Functions of Hydrothermarchaeota in Hydrothermal Sediment.</title>
        <authorList>
            <person name="Zhou Z."/>
            <person name="Liu Y."/>
            <person name="Xu W."/>
            <person name="Pan J."/>
            <person name="Luo Z.H."/>
            <person name="Li M."/>
        </authorList>
    </citation>
    <scope>NUCLEOTIDE SEQUENCE [LARGE SCALE GENOMIC DNA]</scope>
    <source>
        <strain evidence="6">SpSt-1116</strain>
    </source>
</reference>
<proteinExistence type="predicted"/>
<gene>
    <name evidence="6" type="ORF">ENM78_04080</name>
</gene>
<dbReference type="PROSITE" id="PS51379">
    <property type="entry name" value="4FE4S_FER_2"/>
    <property type="match status" value="2"/>
</dbReference>
<feature type="domain" description="4Fe-4S ferredoxin-type" evidence="5">
    <location>
        <begin position="33"/>
        <end position="62"/>
    </location>
</feature>
<dbReference type="PANTHER" id="PTHR43177">
    <property type="entry name" value="PROTEIN NRFC"/>
    <property type="match status" value="1"/>
</dbReference>
<sequence>MAAAFVASLSGATITSGARALERASQAEGVVLWGMAVDLTKCVKCGVCVTACQHKNNLPEGIFFNKIMTVKINGRDYTLPASCMHCRYPPCLYACPVAATYKRGDGIVDVDYSICIGCKYCAAACPYLARVPIEEDVSHPVHPFPKGVVAKCDFCRERIDAGLKPACVEACPFSARIFGNLKDPNSEIAHVLAAKRSVVVLRSELGTWPTWYYILG</sequence>
<evidence type="ECO:0000259" key="5">
    <source>
        <dbReference type="PROSITE" id="PS51379"/>
    </source>
</evidence>
<dbReference type="Pfam" id="PF13247">
    <property type="entry name" value="Fer4_11"/>
    <property type="match status" value="1"/>
</dbReference>
<dbReference type="Pfam" id="PF00037">
    <property type="entry name" value="Fer4"/>
    <property type="match status" value="1"/>
</dbReference>
<dbReference type="InterPro" id="IPR050954">
    <property type="entry name" value="ET_IronSulfur_Cluster-Binding"/>
</dbReference>
<dbReference type="AlphaFoldDB" id="A0A7J3ZL39"/>